<gene>
    <name evidence="5" type="ORF">GPECTOR_4g766</name>
</gene>
<comment type="similarity">
    <text evidence="2">Belongs to the glycosyltransferase 47 family.</text>
</comment>
<keyword evidence="3" id="KW-0333">Golgi apparatus</keyword>
<dbReference type="GO" id="GO:0000139">
    <property type="term" value="C:Golgi membrane"/>
    <property type="evidence" value="ECO:0007669"/>
    <property type="project" value="UniProtKB-SubCell"/>
</dbReference>
<evidence type="ECO:0000256" key="1">
    <source>
        <dbReference type="ARBA" id="ARBA00004323"/>
    </source>
</evidence>
<evidence type="ECO:0000313" key="6">
    <source>
        <dbReference type="Proteomes" id="UP000075714"/>
    </source>
</evidence>
<organism evidence="5 6">
    <name type="scientific">Gonium pectorale</name>
    <name type="common">Green alga</name>
    <dbReference type="NCBI Taxonomy" id="33097"/>
    <lineage>
        <taxon>Eukaryota</taxon>
        <taxon>Viridiplantae</taxon>
        <taxon>Chlorophyta</taxon>
        <taxon>core chlorophytes</taxon>
        <taxon>Chlorophyceae</taxon>
        <taxon>CS clade</taxon>
        <taxon>Chlamydomonadales</taxon>
        <taxon>Volvocaceae</taxon>
        <taxon>Gonium</taxon>
    </lineage>
</organism>
<dbReference type="OrthoDB" id="1924787at2759"/>
<reference evidence="6" key="1">
    <citation type="journal article" date="2016" name="Nat. Commun.">
        <title>The Gonium pectorale genome demonstrates co-option of cell cycle regulation during the evolution of multicellularity.</title>
        <authorList>
            <person name="Hanschen E.R."/>
            <person name="Marriage T.N."/>
            <person name="Ferris P.J."/>
            <person name="Hamaji T."/>
            <person name="Toyoda A."/>
            <person name="Fujiyama A."/>
            <person name="Neme R."/>
            <person name="Noguchi H."/>
            <person name="Minakuchi Y."/>
            <person name="Suzuki M."/>
            <person name="Kawai-Toyooka H."/>
            <person name="Smith D.R."/>
            <person name="Sparks H."/>
            <person name="Anderson J."/>
            <person name="Bakaric R."/>
            <person name="Luria V."/>
            <person name="Karger A."/>
            <person name="Kirschner M.W."/>
            <person name="Durand P.M."/>
            <person name="Michod R.E."/>
            <person name="Nozaki H."/>
            <person name="Olson B.J."/>
        </authorList>
    </citation>
    <scope>NUCLEOTIDE SEQUENCE [LARGE SCALE GENOMIC DNA]</scope>
    <source>
        <strain evidence="6">NIES-2863</strain>
    </source>
</reference>
<keyword evidence="6" id="KW-1185">Reference proteome</keyword>
<accession>A0A150GYD9</accession>
<comment type="caution">
    <text evidence="5">The sequence shown here is derived from an EMBL/GenBank/DDBJ whole genome shotgun (WGS) entry which is preliminary data.</text>
</comment>
<name>A0A150GYD9_GONPE</name>
<evidence type="ECO:0000256" key="2">
    <source>
        <dbReference type="ARBA" id="ARBA00010271"/>
    </source>
</evidence>
<feature type="domain" description="Exostosin GT47" evidence="4">
    <location>
        <begin position="10"/>
        <end position="85"/>
    </location>
</feature>
<dbReference type="EMBL" id="LSYV01000005">
    <property type="protein sequence ID" value="KXZ54698.1"/>
    <property type="molecule type" value="Genomic_DNA"/>
</dbReference>
<dbReference type="STRING" id="33097.A0A150GYD9"/>
<feature type="domain" description="Exostosin GT47" evidence="4">
    <location>
        <begin position="183"/>
        <end position="334"/>
    </location>
</feature>
<dbReference type="Proteomes" id="UP000075714">
    <property type="component" value="Unassembled WGS sequence"/>
</dbReference>
<dbReference type="AlphaFoldDB" id="A0A150GYD9"/>
<dbReference type="Pfam" id="PF03016">
    <property type="entry name" value="Exostosin_GT47"/>
    <property type="match status" value="2"/>
</dbReference>
<evidence type="ECO:0000313" key="5">
    <source>
        <dbReference type="EMBL" id="KXZ54698.1"/>
    </source>
</evidence>
<dbReference type="PANTHER" id="PTHR11062">
    <property type="entry name" value="EXOSTOSIN HEPARAN SULFATE GLYCOSYLTRANSFERASE -RELATED"/>
    <property type="match status" value="1"/>
</dbReference>
<dbReference type="InterPro" id="IPR040911">
    <property type="entry name" value="Exostosin_GT47"/>
</dbReference>
<dbReference type="InterPro" id="IPR004263">
    <property type="entry name" value="Exostosin"/>
</dbReference>
<evidence type="ECO:0000259" key="4">
    <source>
        <dbReference type="Pfam" id="PF03016"/>
    </source>
</evidence>
<dbReference type="GO" id="GO:0016757">
    <property type="term" value="F:glycosyltransferase activity"/>
    <property type="evidence" value="ECO:0007669"/>
    <property type="project" value="InterPro"/>
</dbReference>
<sequence>MERVTMEWRVYDMPPQYTSQLLQYRIGADACMWRRFNEYNDSFVLSMTYSIEPYLHEMMLQSEHRTFDPEEADFFYVPMYLTCLMWPVLGWADHPWYYAPLVKFRYFGMDAPTMAPDEGACYMPTVVYNNSIILTHWGRTDVNHTSGSAYDQDNYNMKMPDTFAGWPGMDWVPKVRGHPCYDPKKDLVIPAFKPPDHFRDSPLMAAPPLERDLLLYFRGDVGQARFEHYSRGIRQKLFLMAYKHDWATKYKIYIGTGDTLPGSYSEHMARSKFCLVAPGDGWSARAEDAVLHGCVPVVIMDGVAPVFDSLLDWSAFSLRVREDALHSLPAVLEAVGPERLARMQRKLVRVWHRFAYASGPFMRQQYDNVLGHNARAFPPAVQKVSLGLTSRDTPFKPVTEFPFGDDAFGTIMQWLYHRINETR</sequence>
<protein>
    <recommendedName>
        <fullName evidence="4">Exostosin GT47 domain-containing protein</fullName>
    </recommendedName>
</protein>
<evidence type="ECO:0000256" key="3">
    <source>
        <dbReference type="ARBA" id="ARBA00023034"/>
    </source>
</evidence>
<dbReference type="PANTHER" id="PTHR11062:SF268">
    <property type="entry name" value="FAMILY PROTEIN, PUTATIVE, EXPRESSED-RELATED"/>
    <property type="match status" value="1"/>
</dbReference>
<proteinExistence type="inferred from homology"/>
<comment type="subcellular location">
    <subcellularLocation>
        <location evidence="1">Golgi apparatus membrane</location>
        <topology evidence="1">Single-pass type II membrane protein</topology>
    </subcellularLocation>
</comment>